<organism evidence="2 3">
    <name type="scientific">Salinomyces thailandicus</name>
    <dbReference type="NCBI Taxonomy" id="706561"/>
    <lineage>
        <taxon>Eukaryota</taxon>
        <taxon>Fungi</taxon>
        <taxon>Dikarya</taxon>
        <taxon>Ascomycota</taxon>
        <taxon>Pezizomycotina</taxon>
        <taxon>Dothideomycetes</taxon>
        <taxon>Dothideomycetidae</taxon>
        <taxon>Mycosphaerellales</taxon>
        <taxon>Teratosphaeriaceae</taxon>
        <taxon>Salinomyces</taxon>
    </lineage>
</organism>
<feature type="compositionally biased region" description="Basic residues" evidence="1">
    <location>
        <begin position="573"/>
        <end position="584"/>
    </location>
</feature>
<accession>A0A4U0U663</accession>
<feature type="compositionally biased region" description="Basic and acidic residues" evidence="1">
    <location>
        <begin position="716"/>
        <end position="728"/>
    </location>
</feature>
<feature type="compositionally biased region" description="Low complexity" evidence="1">
    <location>
        <begin position="472"/>
        <end position="485"/>
    </location>
</feature>
<feature type="compositionally biased region" description="Basic and acidic residues" evidence="1">
    <location>
        <begin position="1096"/>
        <end position="1124"/>
    </location>
</feature>
<feature type="compositionally biased region" description="Low complexity" evidence="1">
    <location>
        <begin position="894"/>
        <end position="908"/>
    </location>
</feature>
<feature type="compositionally biased region" description="Acidic residues" evidence="1">
    <location>
        <begin position="66"/>
        <end position="91"/>
    </location>
</feature>
<feature type="region of interest" description="Disordered" evidence="1">
    <location>
        <begin position="25"/>
        <end position="162"/>
    </location>
</feature>
<feature type="compositionally biased region" description="Basic and acidic residues" evidence="1">
    <location>
        <begin position="505"/>
        <end position="518"/>
    </location>
</feature>
<name>A0A4U0U663_9PEZI</name>
<feature type="region of interest" description="Disordered" evidence="1">
    <location>
        <begin position="1406"/>
        <end position="1435"/>
    </location>
</feature>
<reference evidence="2 3" key="1">
    <citation type="submission" date="2017-03" db="EMBL/GenBank/DDBJ databases">
        <title>Genomes of endolithic fungi from Antarctica.</title>
        <authorList>
            <person name="Coleine C."/>
            <person name="Masonjones S."/>
            <person name="Stajich J.E."/>
        </authorList>
    </citation>
    <scope>NUCLEOTIDE SEQUENCE [LARGE SCALE GENOMIC DNA]</scope>
    <source>
        <strain evidence="2 3">CCFEE 6315</strain>
    </source>
</reference>
<sequence>MSAVNIEELKKRYNFSHISVGKWMDPRASVLPARGGPVSPTRSAESAGAPYLPTYKVSYTRPDLPEPTDDEESEDEGSPGEEQTPEGDEAPPEMRVDSPLASAEDDKSPEPAQAAIEDLETSPETPAPAKAIGEDEESPESNPPAAHDPDTTLEIPAPTEAIAEAANPVIEIVEVPPASASDEVIPTVVDVEGSGAADDIVEIIEEPKLDRKGKKRKKVDEVLPAEHTSDGGVPASTEDSTADNDDLVQDPSKVHVASAQGTTVETTAGEYVEDGSDAMDDEQTEVFEAEDGERTEVAKANDDASEQCFETIGEELTGEKASGEELCYENELTPENQVSNKDHPQRTENSPMSETANTTRADSVLEKPELDAVEGPDFPHVEPSVPADKHVSFAPQTPEPKPTHRKKRGGKGTKSKSKNKDHPPAKSSLHDVAPVVDDGVVVDVLPPPSPAPTSGDDDNGQSPIESGDSNAMDDFTAAAAAADLAQPSESGQSLDESTTPPAEDSSAKDDATPDKCEETQVNSPPEGSKSDKPNEGHPLSTEELESGIAIVQAKSGSAKLSKEKPKPASKEEKKRRKKSAKKQAKQPDLSATATGSKASSSQVPEVVESSERAPPPSPPPPAVETCGAVASDQDVAVVAESTTAGNSEALLSPEEVQGDGSNKTAEDTTVHSSTIVSPIEEDADPPTAADTVSDDNEKIAGGEQDAGAADPPTGTDDSRGDLGQDTKAEPNSVETPVPAAEEMAVSADSPAIEDELDVLNDSPNDEKEELEAVIVNETQDDKAEEPTDVGATGGEKGYILEVAPAQKEPPERVAVDALLDTATAEECLTANEGKAGDDGAPIQPYEKPDENVAETGPEDSEASEAEKDFDGSGASSPAVLESMPGDSAIDEEATATTSSDDTSAVVDAQGDSAASGQEDVQNTDGSGAEPCEASAAVALESLTEEVTSPRRPVGNSDEDEVVTQASKAEGEAEGSRPSGNDDTAEASQAPDAEVKPPVQPDEPDAPAADAFAGRLGDPEGDTATEEASEKATEPNDGSDGTTPAVTKTPEAPPCDLSTKADDEPPKPDSIKLSEKPTEPTEDNYDATSAVTGVLEAPRDDVSTNKDDELPKSDSAEASNEKDEVVAVADTEQSTQAEEAESPSSKKKDGAAEDSATGEMRPQTDSDITARETSPGAEADHTAEEKAVQPEDKLTDAYTEKPDSPVETMSQVAKPSSEGAVDETISDVPAEATEEIGDPISGTLPTGEAAAAHEASDDANECPAEVVEEVAVEVPPSPTLSKSSSHKQRADHWQRAPSKPTRRHTTADTKHEKTASRSSKRSSRHEPKASERPSRSRRLSMPLEDETERRRRREVKKAKEAARVAEEETERAHEEELRRIRHEARRAARKAAAEEAARLAKEEAVAVARKEAETRRRRREELEKDAVKAVRPPRERRESVTRAPLFFRTSSEPAVQTKEHRSRHDTSVLGLIAVRAVVVTANGAANDLW</sequence>
<feature type="compositionally biased region" description="Low complexity" evidence="1">
    <location>
        <begin position="628"/>
        <end position="639"/>
    </location>
</feature>
<feature type="compositionally biased region" description="Basic residues" evidence="1">
    <location>
        <begin position="403"/>
        <end position="417"/>
    </location>
</feature>
<feature type="compositionally biased region" description="Basic and acidic residues" evidence="1">
    <location>
        <begin position="1356"/>
        <end position="1377"/>
    </location>
</feature>
<evidence type="ECO:0000313" key="3">
    <source>
        <dbReference type="Proteomes" id="UP000308549"/>
    </source>
</evidence>
<feature type="compositionally biased region" description="Polar residues" evidence="1">
    <location>
        <begin position="487"/>
        <end position="500"/>
    </location>
</feature>
<feature type="region of interest" description="Disordered" evidence="1">
    <location>
        <begin position="210"/>
        <end position="795"/>
    </location>
</feature>
<feature type="compositionally biased region" description="Basic and acidic residues" evidence="1">
    <location>
        <begin position="1323"/>
        <end position="1333"/>
    </location>
</feature>
<evidence type="ECO:0000256" key="1">
    <source>
        <dbReference type="SAM" id="MobiDB-lite"/>
    </source>
</evidence>
<proteinExistence type="predicted"/>
<feature type="compositionally biased region" description="Acidic residues" evidence="1">
    <location>
        <begin position="271"/>
        <end position="291"/>
    </location>
</feature>
<dbReference type="Proteomes" id="UP000308549">
    <property type="component" value="Unassembled WGS sequence"/>
</dbReference>
<feature type="compositionally biased region" description="Basic and acidic residues" evidence="1">
    <location>
        <begin position="1058"/>
        <end position="1078"/>
    </location>
</feature>
<feature type="compositionally biased region" description="Basic and acidic residues" evidence="1">
    <location>
        <begin position="292"/>
        <end position="302"/>
    </location>
</feature>
<feature type="compositionally biased region" description="Basic and acidic residues" evidence="1">
    <location>
        <begin position="560"/>
        <end position="572"/>
    </location>
</feature>
<dbReference type="OrthoDB" id="3650987at2759"/>
<comment type="caution">
    <text evidence="2">The sequence shown here is derived from an EMBL/GenBank/DDBJ whole genome shotgun (WGS) entry which is preliminary data.</text>
</comment>
<feature type="compositionally biased region" description="Low complexity" evidence="1">
    <location>
        <begin position="586"/>
        <end position="607"/>
    </location>
</feature>
<feature type="compositionally biased region" description="Pro residues" evidence="1">
    <location>
        <begin position="613"/>
        <end position="622"/>
    </location>
</feature>
<feature type="region of interest" description="Disordered" evidence="1">
    <location>
        <begin position="828"/>
        <end position="1383"/>
    </location>
</feature>
<feature type="compositionally biased region" description="Low complexity" evidence="1">
    <location>
        <begin position="431"/>
        <end position="444"/>
    </location>
</feature>
<gene>
    <name evidence="2" type="ORF">B0A50_02391</name>
</gene>
<dbReference type="EMBL" id="NAJL01000010">
    <property type="protein sequence ID" value="TKA30671.1"/>
    <property type="molecule type" value="Genomic_DNA"/>
</dbReference>
<feature type="compositionally biased region" description="Basic and acidic residues" evidence="1">
    <location>
        <begin position="1177"/>
        <end position="1203"/>
    </location>
</feature>
<evidence type="ECO:0000313" key="2">
    <source>
        <dbReference type="EMBL" id="TKA30671.1"/>
    </source>
</evidence>
<feature type="compositionally biased region" description="Basic and acidic residues" evidence="1">
    <location>
        <begin position="1304"/>
        <end position="1314"/>
    </location>
</feature>
<feature type="compositionally biased region" description="Polar residues" evidence="1">
    <location>
        <begin position="460"/>
        <end position="469"/>
    </location>
</feature>
<feature type="compositionally biased region" description="Polar residues" evidence="1">
    <location>
        <begin position="912"/>
        <end position="925"/>
    </location>
</feature>
<feature type="compositionally biased region" description="Polar residues" evidence="1">
    <location>
        <begin position="347"/>
        <end position="361"/>
    </location>
</feature>
<protein>
    <submittedName>
        <fullName evidence="2">Uncharacterized protein</fullName>
    </submittedName>
</protein>
<keyword evidence="3" id="KW-1185">Reference proteome</keyword>